<gene>
    <name evidence="1" type="ORF">SAMN04488026_101727</name>
</gene>
<dbReference type="RefSeq" id="WP_093154779.1">
    <property type="nucleotide sequence ID" value="NZ_FNEK01000017.1"/>
</dbReference>
<name>A0A1G8TLS0_9RHOB</name>
<evidence type="ECO:0000313" key="2">
    <source>
        <dbReference type="Proteomes" id="UP000199382"/>
    </source>
</evidence>
<evidence type="ECO:0008006" key="3">
    <source>
        <dbReference type="Google" id="ProtNLM"/>
    </source>
</evidence>
<keyword evidence="2" id="KW-1185">Reference proteome</keyword>
<proteinExistence type="predicted"/>
<protein>
    <recommendedName>
        <fullName evidence="3">Lipoprotein</fullName>
    </recommendedName>
</protein>
<reference evidence="1 2" key="1">
    <citation type="submission" date="2016-10" db="EMBL/GenBank/DDBJ databases">
        <authorList>
            <person name="de Groot N.N."/>
        </authorList>
    </citation>
    <scope>NUCLEOTIDE SEQUENCE [LARGE SCALE GENOMIC DNA]</scope>
    <source>
        <strain evidence="1 2">DSM 25294</strain>
    </source>
</reference>
<accession>A0A1G8TLS0</accession>
<organism evidence="1 2">
    <name type="scientific">Aliiruegeria lutimaris</name>
    <dbReference type="NCBI Taxonomy" id="571298"/>
    <lineage>
        <taxon>Bacteria</taxon>
        <taxon>Pseudomonadati</taxon>
        <taxon>Pseudomonadota</taxon>
        <taxon>Alphaproteobacteria</taxon>
        <taxon>Rhodobacterales</taxon>
        <taxon>Roseobacteraceae</taxon>
        <taxon>Aliiruegeria</taxon>
    </lineage>
</organism>
<dbReference type="STRING" id="571298.SAMN04488026_101727"/>
<dbReference type="OrthoDB" id="7773807at2"/>
<evidence type="ECO:0000313" key="1">
    <source>
        <dbReference type="EMBL" id="SDJ41825.1"/>
    </source>
</evidence>
<dbReference type="EMBL" id="FNEK01000017">
    <property type="protein sequence ID" value="SDJ41825.1"/>
    <property type="molecule type" value="Genomic_DNA"/>
</dbReference>
<dbReference type="PROSITE" id="PS51257">
    <property type="entry name" value="PROKAR_LIPOPROTEIN"/>
    <property type="match status" value="1"/>
</dbReference>
<dbReference type="AlphaFoldDB" id="A0A1G8TLS0"/>
<sequence>MKVQIVAGLVAVLVLTGCQSRYNPTNWGWFSGSQSGTLEPRKGYPSDVDPRNLVSQVTSMQIDQVPGGAIVTAVGLPPTQGYWNADLISTYKTETGAVAPKDGVIQLEFVIAPPRQQRNVVNTASREVSAGTFLSDQTLRGVRTIRVIGQNNQRSSNR</sequence>
<dbReference type="Proteomes" id="UP000199382">
    <property type="component" value="Unassembled WGS sequence"/>
</dbReference>